<dbReference type="EMBL" id="CAMPGE010005442">
    <property type="protein sequence ID" value="CAI2364296.1"/>
    <property type="molecule type" value="Genomic_DNA"/>
</dbReference>
<accession>A0AAD1U911</accession>
<comment type="caution">
    <text evidence="3">The sequence shown here is derived from an EMBL/GenBank/DDBJ whole genome shotgun (WGS) entry which is preliminary data.</text>
</comment>
<feature type="region of interest" description="Disordered" evidence="1">
    <location>
        <begin position="1"/>
        <end position="25"/>
    </location>
</feature>
<keyword evidence="4" id="KW-1185">Reference proteome</keyword>
<protein>
    <submittedName>
        <fullName evidence="3">Uncharacterized protein</fullName>
    </submittedName>
</protein>
<feature type="transmembrane region" description="Helical" evidence="2">
    <location>
        <begin position="443"/>
        <end position="467"/>
    </location>
</feature>
<gene>
    <name evidence="3" type="ORF">ECRASSUSDP1_LOCUS5639</name>
</gene>
<reference evidence="3" key="1">
    <citation type="submission" date="2023-07" db="EMBL/GenBank/DDBJ databases">
        <authorList>
            <consortium name="AG Swart"/>
            <person name="Singh M."/>
            <person name="Singh A."/>
            <person name="Seah K."/>
            <person name="Emmerich C."/>
        </authorList>
    </citation>
    <scope>NUCLEOTIDE SEQUENCE</scope>
    <source>
        <strain evidence="3">DP1</strain>
    </source>
</reference>
<keyword evidence="2" id="KW-1133">Transmembrane helix</keyword>
<evidence type="ECO:0000313" key="3">
    <source>
        <dbReference type="EMBL" id="CAI2364296.1"/>
    </source>
</evidence>
<feature type="transmembrane region" description="Helical" evidence="2">
    <location>
        <begin position="506"/>
        <end position="529"/>
    </location>
</feature>
<evidence type="ECO:0000256" key="2">
    <source>
        <dbReference type="SAM" id="Phobius"/>
    </source>
</evidence>
<name>A0AAD1U911_EUPCR</name>
<organism evidence="3 4">
    <name type="scientific">Euplotes crassus</name>
    <dbReference type="NCBI Taxonomy" id="5936"/>
    <lineage>
        <taxon>Eukaryota</taxon>
        <taxon>Sar</taxon>
        <taxon>Alveolata</taxon>
        <taxon>Ciliophora</taxon>
        <taxon>Intramacronucleata</taxon>
        <taxon>Spirotrichea</taxon>
        <taxon>Hypotrichia</taxon>
        <taxon>Euplotida</taxon>
        <taxon>Euplotidae</taxon>
        <taxon>Moneuplotes</taxon>
    </lineage>
</organism>
<sequence length="553" mass="63261">MRVTNSLLNKQKVHERKHRESLIDEPETRYSETSFGDFQGIDKFRKAKSIIYITLAFLSIAYSGVTFIFSILAYQETGERTWEISQLVSNWKSTPIVTISATDGAKCPENFEPIASTIWPGTFEGCYCSDTVREPKIQGSLVKGDCDTIQTEAGCTRVNETNPLYIRRFYPNQLICAERKGQDIIDTRMVSSYDDNECPHEYRKCGPDGNPHLQTCVSIQYDCPIISIKKEASDNQELHDQNYEEVQLGDGNSIYYSTSTGGGLPISELTLSESQSVDPRPCINLEDSNIREDRIIYKLLNTNFYRGCVSNIDGITQDERWQLILSVTEEDIFNTNKLFRDTINDLSLYPTSEFPKNTYYLFYRSYIKWDERCEGDSSSERKVLAENLNPINTLANAQLFFMVICFLSLLIVGIATPIFIIIRHCMILRGEQKATYKVVIISTGMRFISLIFVVLKASFLISCLVLINKFHTIVVKADKDDCTDPTTLFILNYVDEYLEYARKHNWISLSAVMVIAGFEIISVVTLFILKKIAQRRRNDAKKSFLESLTNERN</sequence>
<evidence type="ECO:0000313" key="4">
    <source>
        <dbReference type="Proteomes" id="UP001295684"/>
    </source>
</evidence>
<keyword evidence="2" id="KW-0812">Transmembrane</keyword>
<dbReference type="Proteomes" id="UP001295684">
    <property type="component" value="Unassembled WGS sequence"/>
</dbReference>
<proteinExistence type="predicted"/>
<feature type="transmembrane region" description="Helical" evidence="2">
    <location>
        <begin position="50"/>
        <end position="74"/>
    </location>
</feature>
<feature type="transmembrane region" description="Helical" evidence="2">
    <location>
        <begin position="399"/>
        <end position="422"/>
    </location>
</feature>
<keyword evidence="2" id="KW-0472">Membrane</keyword>
<evidence type="ECO:0000256" key="1">
    <source>
        <dbReference type="SAM" id="MobiDB-lite"/>
    </source>
</evidence>
<dbReference type="AlphaFoldDB" id="A0AAD1U911"/>